<evidence type="ECO:0000256" key="2">
    <source>
        <dbReference type="PROSITE-ProRule" id="PRU01091"/>
    </source>
</evidence>
<dbReference type="EMBL" id="WIWP01000003">
    <property type="protein sequence ID" value="MQT24745.1"/>
    <property type="molecule type" value="Genomic_DNA"/>
</dbReference>
<evidence type="ECO:0000313" key="9">
    <source>
        <dbReference type="Proteomes" id="UP000443000"/>
    </source>
</evidence>
<dbReference type="OrthoDB" id="9811542at2"/>
<accession>A0A6A7YSR7</accession>
<evidence type="ECO:0000313" key="10">
    <source>
        <dbReference type="Proteomes" id="UP000713985"/>
    </source>
</evidence>
<evidence type="ECO:0000313" key="6">
    <source>
        <dbReference type="EMBL" id="MQU15578.1"/>
    </source>
</evidence>
<comment type="caution">
    <text evidence="5">The sequence shown here is derived from an EMBL/GenBank/DDBJ whole genome shotgun (WGS) entry which is preliminary data.</text>
</comment>
<evidence type="ECO:0000313" key="7">
    <source>
        <dbReference type="EMBL" id="MQU25188.1"/>
    </source>
</evidence>
<organism evidence="5">
    <name type="scientific">Pseudomonas helleri</name>
    <dbReference type="NCBI Taxonomy" id="1608996"/>
    <lineage>
        <taxon>Bacteria</taxon>
        <taxon>Pseudomonadati</taxon>
        <taxon>Pseudomonadota</taxon>
        <taxon>Gammaproteobacteria</taxon>
        <taxon>Pseudomonadales</taxon>
        <taxon>Pseudomonadaceae</taxon>
        <taxon>Pseudomonas</taxon>
    </lineage>
</organism>
<dbReference type="PANTHER" id="PTHR47691:SF3">
    <property type="entry name" value="HTH-TYPE TRANSCRIPTIONAL REGULATOR RV0890C-RELATED"/>
    <property type="match status" value="1"/>
</dbReference>
<dbReference type="GO" id="GO:0000160">
    <property type="term" value="P:phosphorelay signal transduction system"/>
    <property type="evidence" value="ECO:0007669"/>
    <property type="project" value="InterPro"/>
</dbReference>
<dbReference type="SUPFAM" id="SSF46894">
    <property type="entry name" value="C-terminal effector domain of the bipartite response regulators"/>
    <property type="match status" value="1"/>
</dbReference>
<evidence type="ECO:0000313" key="4">
    <source>
        <dbReference type="EMBL" id="MQT24745.1"/>
    </source>
</evidence>
<gene>
    <name evidence="6" type="ORF">GHN41_03830</name>
    <name evidence="5" type="ORF">GHN86_00340</name>
    <name evidence="4" type="ORF">GHN94_02710</name>
    <name evidence="7" type="ORF">GHO29_01730</name>
</gene>
<dbReference type="RefSeq" id="WP_153377165.1">
    <property type="nucleotide sequence ID" value="NZ_JBITTT010000005.1"/>
</dbReference>
<dbReference type="InterPro" id="IPR036388">
    <property type="entry name" value="WH-like_DNA-bd_sf"/>
</dbReference>
<dbReference type="Proteomes" id="UP000713985">
    <property type="component" value="Unassembled WGS sequence"/>
</dbReference>
<proteinExistence type="predicted"/>
<dbReference type="AlphaFoldDB" id="A0A6A7YSR7"/>
<dbReference type="EMBL" id="WIVW01000001">
    <property type="protein sequence ID" value="MQU25188.1"/>
    <property type="molecule type" value="Genomic_DNA"/>
</dbReference>
<name>A0A6A7YSR7_9PSED</name>
<feature type="domain" description="OmpR/PhoB-type" evidence="3">
    <location>
        <begin position="10"/>
        <end position="108"/>
    </location>
</feature>
<dbReference type="Gene3D" id="1.10.10.10">
    <property type="entry name" value="Winged helix-like DNA-binding domain superfamily/Winged helix DNA-binding domain"/>
    <property type="match status" value="1"/>
</dbReference>
<dbReference type="Proteomes" id="UP000443000">
    <property type="component" value="Unassembled WGS sequence"/>
</dbReference>
<evidence type="ECO:0000313" key="5">
    <source>
        <dbReference type="EMBL" id="MQT78516.1"/>
    </source>
</evidence>
<evidence type="ECO:0000313" key="8">
    <source>
        <dbReference type="Proteomes" id="UP000437970"/>
    </source>
</evidence>
<dbReference type="EMBL" id="WIVT01000003">
    <property type="protein sequence ID" value="MQU15578.1"/>
    <property type="molecule type" value="Genomic_DNA"/>
</dbReference>
<dbReference type="Pfam" id="PF25872">
    <property type="entry name" value="HTH_77"/>
    <property type="match status" value="1"/>
</dbReference>
<dbReference type="GO" id="GO:0006355">
    <property type="term" value="P:regulation of DNA-templated transcription"/>
    <property type="evidence" value="ECO:0007669"/>
    <property type="project" value="InterPro"/>
</dbReference>
<dbReference type="Gene3D" id="3.40.50.300">
    <property type="entry name" value="P-loop containing nucleotide triphosphate hydrolases"/>
    <property type="match status" value="1"/>
</dbReference>
<keyword evidence="10" id="KW-1185">Reference proteome</keyword>
<evidence type="ECO:0000259" key="3">
    <source>
        <dbReference type="PROSITE" id="PS51755"/>
    </source>
</evidence>
<dbReference type="InterPro" id="IPR027417">
    <property type="entry name" value="P-loop_NTPase"/>
</dbReference>
<dbReference type="InterPro" id="IPR001867">
    <property type="entry name" value="OmpR/PhoB-type_DNA-bd"/>
</dbReference>
<dbReference type="CDD" id="cd00383">
    <property type="entry name" value="trans_reg_C"/>
    <property type="match status" value="1"/>
</dbReference>
<dbReference type="Proteomes" id="UP000437970">
    <property type="component" value="Unassembled WGS sequence"/>
</dbReference>
<sequence length="458" mass="50539">MGSLSNINSDGVLLFGSYTFHVRQRLILDGDRPLNLGGRALDILQLLVERAGEVVSKDELIARVWPGTVVEAINLRVHIAALRRALGEGRAELRYITHVPRQGYRFIAPVKGLATLGEPVLKPLQNLPGRLTTLVGRDSYVASLVRHMLGKRLITLVGPGGVGKSTVALRTAELLMQHYQDGVWHVDAGATEDPVEAFEQMPLRLEHAQCHALLVLDNAEHRLQRCCELVEHVLRVAPRVSILITSREPLQVAGETVLAVPTLTVPPSENSLTVDQAVGYSAVQLFVMRARARQQDWVLREQDLDAVGELCRRLDGLPLAIELAACHIDTLGLIGLLAQPEHGLQGLAQGRRTAVERHQSLKATLDWSYQHLSPMEKLVLQRLSVFRQPFTLAALTRVAVCSSVLPTLLATTVERLVLKSFLTMEQGDRAPRYCLFNTSRAYARAMREAPDEPRPGPA</sequence>
<protein>
    <submittedName>
        <fullName evidence="5">Transcriptional regulator</fullName>
    </submittedName>
</protein>
<keyword evidence="1 2" id="KW-0238">DNA-binding</keyword>
<dbReference type="InterPro" id="IPR058852">
    <property type="entry name" value="HTH_77"/>
</dbReference>
<dbReference type="Pfam" id="PF00486">
    <property type="entry name" value="Trans_reg_C"/>
    <property type="match status" value="1"/>
</dbReference>
<dbReference type="GO" id="GO:0003677">
    <property type="term" value="F:DNA binding"/>
    <property type="evidence" value="ECO:0007669"/>
    <property type="project" value="UniProtKB-UniRule"/>
</dbReference>
<evidence type="ECO:0000256" key="1">
    <source>
        <dbReference type="ARBA" id="ARBA00023125"/>
    </source>
</evidence>
<reference evidence="8 9" key="1">
    <citation type="submission" date="2019-10" db="EMBL/GenBank/DDBJ databases">
        <title>Evaluation of single-gene subtyping targets for Pseudomonas.</title>
        <authorList>
            <person name="Reichler S.J."/>
            <person name="Orsi R.H."/>
            <person name="Wiedmann M."/>
            <person name="Martin N.H."/>
            <person name="Murphy S.I."/>
        </authorList>
    </citation>
    <scope>NUCLEOTIDE SEQUENCE</scope>
    <source>
        <strain evidence="4 10">FSL R10-0802</strain>
        <strain evidence="6 9">FSL R10-1594</strain>
        <strain evidence="7 8">FSL R10-1984</strain>
        <strain evidence="5">FSL R10-2339</strain>
    </source>
</reference>
<feature type="DNA-binding region" description="OmpR/PhoB-type" evidence="2">
    <location>
        <begin position="10"/>
        <end position="108"/>
    </location>
</feature>
<dbReference type="SMART" id="SM00862">
    <property type="entry name" value="Trans_reg_C"/>
    <property type="match status" value="1"/>
</dbReference>
<dbReference type="EMBL" id="WIWC01000001">
    <property type="protein sequence ID" value="MQT78516.1"/>
    <property type="molecule type" value="Genomic_DNA"/>
</dbReference>
<dbReference type="PROSITE" id="PS51755">
    <property type="entry name" value="OMPR_PHOB"/>
    <property type="match status" value="1"/>
</dbReference>
<dbReference type="InterPro" id="IPR016032">
    <property type="entry name" value="Sig_transdc_resp-reg_C-effctor"/>
</dbReference>
<dbReference type="SUPFAM" id="SSF52540">
    <property type="entry name" value="P-loop containing nucleoside triphosphate hydrolases"/>
    <property type="match status" value="1"/>
</dbReference>
<dbReference type="PANTHER" id="PTHR47691">
    <property type="entry name" value="REGULATOR-RELATED"/>
    <property type="match status" value="1"/>
</dbReference>